<accession>A0A9P0DV98</accession>
<dbReference type="SUPFAM" id="SSF64005">
    <property type="entry name" value="Undecaprenyl diphosphate synthase"/>
    <property type="match status" value="1"/>
</dbReference>
<dbReference type="PANTHER" id="PTHR21528">
    <property type="entry name" value="DEHYDRODOLICHYL DIPHOSPHATE SYNTHASE COMPLEX SUBUNIT NUS1"/>
    <property type="match status" value="1"/>
</dbReference>
<keyword evidence="10 13" id="KW-1133">Transmembrane helix</keyword>
<evidence type="ECO:0000256" key="9">
    <source>
        <dbReference type="ARBA" id="ARBA00022842"/>
    </source>
</evidence>
<evidence type="ECO:0000256" key="2">
    <source>
        <dbReference type="ARBA" id="ARBA00004586"/>
    </source>
</evidence>
<comment type="subcellular location">
    <subcellularLocation>
        <location evidence="2">Endoplasmic reticulum membrane</location>
    </subcellularLocation>
</comment>
<evidence type="ECO:0000256" key="8">
    <source>
        <dbReference type="ARBA" id="ARBA00022824"/>
    </source>
</evidence>
<dbReference type="GO" id="GO:1904423">
    <property type="term" value="C:dehydrodolichyl diphosphate synthase complex"/>
    <property type="evidence" value="ECO:0007669"/>
    <property type="project" value="InterPro"/>
</dbReference>
<evidence type="ECO:0000313" key="14">
    <source>
        <dbReference type="EMBL" id="CAH1173536.1"/>
    </source>
</evidence>
<reference evidence="14" key="2">
    <citation type="submission" date="2022-10" db="EMBL/GenBank/DDBJ databases">
        <authorList>
            <consortium name="ENA_rothamsted_submissions"/>
            <consortium name="culmorum"/>
            <person name="King R."/>
        </authorList>
    </citation>
    <scope>NUCLEOTIDE SEQUENCE</scope>
</reference>
<keyword evidence="11 13" id="KW-0472">Membrane</keyword>
<dbReference type="GO" id="GO:0045547">
    <property type="term" value="F:ditrans,polycis-polyprenyl diphosphate synthase [(2E,6E)-farnesyl diphosphate specific] activity"/>
    <property type="evidence" value="ECO:0007669"/>
    <property type="project" value="UniProtKB-EC"/>
</dbReference>
<dbReference type="PANTHER" id="PTHR21528:SF0">
    <property type="entry name" value="DEHYDRODOLICHYL DIPHOSPHATE SYNTHASE COMPLEX SUBUNIT NUS1"/>
    <property type="match status" value="1"/>
</dbReference>
<comment type="cofactor">
    <cofactor evidence="1">
        <name>Mg(2+)</name>
        <dbReference type="ChEBI" id="CHEBI:18420"/>
    </cofactor>
</comment>
<protein>
    <recommendedName>
        <fullName evidence="5">ditrans,polycis-polyprenyl diphosphate synthase [(2E,6E)-farnesyldiphosphate specific]</fullName>
        <ecNumber evidence="5">2.5.1.87</ecNumber>
    </recommendedName>
</protein>
<dbReference type="GO" id="GO:0005789">
    <property type="term" value="C:endoplasmic reticulum membrane"/>
    <property type="evidence" value="ECO:0007669"/>
    <property type="project" value="UniProtKB-SubCell"/>
</dbReference>
<evidence type="ECO:0000256" key="11">
    <source>
        <dbReference type="ARBA" id="ARBA00023136"/>
    </source>
</evidence>
<dbReference type="Gene3D" id="3.40.1180.10">
    <property type="entry name" value="Decaprenyl diphosphate synthase-like"/>
    <property type="match status" value="1"/>
</dbReference>
<keyword evidence="15" id="KW-1185">Reference proteome</keyword>
<comment type="pathway">
    <text evidence="3">Protein modification; protein glycosylation.</text>
</comment>
<evidence type="ECO:0000256" key="12">
    <source>
        <dbReference type="ARBA" id="ARBA00047353"/>
    </source>
</evidence>
<keyword evidence="6" id="KW-0808">Transferase</keyword>
<dbReference type="InterPro" id="IPR038887">
    <property type="entry name" value="Nus1/NgBR"/>
</dbReference>
<gene>
    <name evidence="14" type="ORF">PHAECO_LOCUS10397</name>
</gene>
<name>A0A9P0DV98_PHACE</name>
<proteinExistence type="inferred from homology"/>
<evidence type="ECO:0000256" key="13">
    <source>
        <dbReference type="SAM" id="Phobius"/>
    </source>
</evidence>
<evidence type="ECO:0000313" key="15">
    <source>
        <dbReference type="Proteomes" id="UP001153737"/>
    </source>
</evidence>
<sequence length="242" mass="28460">MKSANIHTFLYVLIHVIYTIFEWLYGALVICFNFCHEFLPTTDKSKYFREELQKITKKPTHLTVIFGAEEPPFKELTNLILWCLATQISFISFYDYKGNLKKHEEQLQYEVGLQKNETDHITWHSNPKIVHKNGYLGRSIHVKIITKEDGKNSIVNLTKKLAVFKNKDFSIENFSEMLLAQYEFPDPDVGLVCGQTIRLYDYPPWQMRITEFFKLGSIQGITFPKFLEVLVRYSKCEQRLGK</sequence>
<keyword evidence="9" id="KW-0460">Magnesium</keyword>
<evidence type="ECO:0000256" key="4">
    <source>
        <dbReference type="ARBA" id="ARBA00005432"/>
    </source>
</evidence>
<evidence type="ECO:0000256" key="5">
    <source>
        <dbReference type="ARBA" id="ARBA00012596"/>
    </source>
</evidence>
<comment type="catalytic activity">
    <reaction evidence="12">
        <text>n isopentenyl diphosphate + (2E,6E)-farnesyl diphosphate = a di-trans,poly-cis-polyprenyl diphosphate + n diphosphate</text>
        <dbReference type="Rhea" id="RHEA:53008"/>
        <dbReference type="Rhea" id="RHEA-COMP:19494"/>
        <dbReference type="ChEBI" id="CHEBI:33019"/>
        <dbReference type="ChEBI" id="CHEBI:128769"/>
        <dbReference type="ChEBI" id="CHEBI:136960"/>
        <dbReference type="ChEBI" id="CHEBI:175763"/>
        <dbReference type="EC" id="2.5.1.87"/>
    </reaction>
</comment>
<organism evidence="14 15">
    <name type="scientific">Phaedon cochleariae</name>
    <name type="common">Mustard beetle</name>
    <dbReference type="NCBI Taxonomy" id="80249"/>
    <lineage>
        <taxon>Eukaryota</taxon>
        <taxon>Metazoa</taxon>
        <taxon>Ecdysozoa</taxon>
        <taxon>Arthropoda</taxon>
        <taxon>Hexapoda</taxon>
        <taxon>Insecta</taxon>
        <taxon>Pterygota</taxon>
        <taxon>Neoptera</taxon>
        <taxon>Endopterygota</taxon>
        <taxon>Coleoptera</taxon>
        <taxon>Polyphaga</taxon>
        <taxon>Cucujiformia</taxon>
        <taxon>Chrysomeloidea</taxon>
        <taxon>Chrysomelidae</taxon>
        <taxon>Chrysomelinae</taxon>
        <taxon>Chrysomelini</taxon>
        <taxon>Phaedon</taxon>
    </lineage>
</organism>
<dbReference type="InterPro" id="IPR036424">
    <property type="entry name" value="UPP_synth-like_sf"/>
</dbReference>
<evidence type="ECO:0000256" key="7">
    <source>
        <dbReference type="ARBA" id="ARBA00022692"/>
    </source>
</evidence>
<feature type="transmembrane region" description="Helical" evidence="13">
    <location>
        <begin position="12"/>
        <end position="39"/>
    </location>
</feature>
<reference evidence="14" key="1">
    <citation type="submission" date="2022-01" db="EMBL/GenBank/DDBJ databases">
        <authorList>
            <person name="King R."/>
        </authorList>
    </citation>
    <scope>NUCLEOTIDE SEQUENCE</scope>
</reference>
<keyword evidence="8" id="KW-0256">Endoplasmic reticulum</keyword>
<dbReference type="EC" id="2.5.1.87" evidence="5"/>
<dbReference type="EMBL" id="OU896712">
    <property type="protein sequence ID" value="CAH1173536.1"/>
    <property type="molecule type" value="Genomic_DNA"/>
</dbReference>
<dbReference type="OrthoDB" id="19639at2759"/>
<keyword evidence="7 13" id="KW-0812">Transmembrane</keyword>
<evidence type="ECO:0000256" key="1">
    <source>
        <dbReference type="ARBA" id="ARBA00001946"/>
    </source>
</evidence>
<comment type="similarity">
    <text evidence="4">Belongs to the UPP synthase family.</text>
</comment>
<dbReference type="AlphaFoldDB" id="A0A9P0DV98"/>
<dbReference type="Proteomes" id="UP001153737">
    <property type="component" value="Chromosome 6"/>
</dbReference>
<evidence type="ECO:0000256" key="6">
    <source>
        <dbReference type="ARBA" id="ARBA00022679"/>
    </source>
</evidence>
<evidence type="ECO:0000256" key="3">
    <source>
        <dbReference type="ARBA" id="ARBA00004922"/>
    </source>
</evidence>
<evidence type="ECO:0000256" key="10">
    <source>
        <dbReference type="ARBA" id="ARBA00022989"/>
    </source>
</evidence>